<sequence>MSASESKKVTLVMPAVQPQHVTTALPEGIQFCSPGLREATGTLFFVSPELPMNPAEARGQLHDLLQYGLSFHSARDMSGVVLAERFAKKETPKPLADEFAELDSFVATGKFVPVEKDEPVVDTGLQVRIAAQKTLLLAWDMESRVAELAALKDKFTTSSANMDAILGITDEDDLEELPGIEPKLTLQGDVEEDLGVPWRAVAGAIIEFAPACARFVAVKKELVDVVADIGKDITPDSVTVEEYGFVLPQEHGWKLYSVKAYALLGHTRAPEGRDSLNRTLEIFTVA</sequence>
<proteinExistence type="predicted"/>
<dbReference type="Proteomes" id="UP001568358">
    <property type="component" value="Unassembled WGS sequence"/>
</dbReference>
<keyword evidence="4" id="KW-1185">Reference proteome</keyword>
<evidence type="ECO:0000313" key="4">
    <source>
        <dbReference type="Proteomes" id="UP001568358"/>
    </source>
</evidence>
<organism evidence="2 3">
    <name type="scientific">Halodesulfovibrio aestuarii</name>
    <dbReference type="NCBI Taxonomy" id="126333"/>
    <lineage>
        <taxon>Bacteria</taxon>
        <taxon>Pseudomonadati</taxon>
        <taxon>Thermodesulfobacteriota</taxon>
        <taxon>Desulfovibrionia</taxon>
        <taxon>Desulfovibrionales</taxon>
        <taxon>Desulfovibrionaceae</taxon>
        <taxon>Halodesulfovibrio</taxon>
    </lineage>
</organism>
<reference evidence="1 4" key="2">
    <citation type="submission" date="2024-07" db="EMBL/GenBank/DDBJ databases">
        <title>Active virus-host system and metabolic interactions in a Lokiarchaeon culture.</title>
        <authorList>
            <person name="Ponce Toledo R.I."/>
            <person name="Rodrigues Oliveira T."/>
            <person name="Schleper C."/>
        </authorList>
    </citation>
    <scope>NUCLEOTIDE SEQUENCE [LARGE SCALE GENOMIC DNA]</scope>
    <source>
        <strain evidence="1 4">B35</strain>
    </source>
</reference>
<evidence type="ECO:0000313" key="2">
    <source>
        <dbReference type="EMBL" id="SHI61990.1"/>
    </source>
</evidence>
<dbReference type="EMBL" id="FQZR01000002">
    <property type="protein sequence ID" value="SHI61990.1"/>
    <property type="molecule type" value="Genomic_DNA"/>
</dbReference>
<comment type="caution">
    <text evidence="2">The sequence shown here is derived from an EMBL/GenBank/DDBJ whole genome shotgun (WGS) entry which is preliminary data.</text>
</comment>
<dbReference type="Proteomes" id="UP000184001">
    <property type="component" value="Unassembled WGS sequence"/>
</dbReference>
<protein>
    <submittedName>
        <fullName evidence="2">Uncharacterized protein</fullName>
    </submittedName>
</protein>
<name>A0A8G2FA41_9BACT</name>
<evidence type="ECO:0000313" key="3">
    <source>
        <dbReference type="Proteomes" id="UP000184001"/>
    </source>
</evidence>
<dbReference type="RefSeq" id="WP_020001607.1">
    <property type="nucleotide sequence ID" value="NZ_CP192219.1"/>
</dbReference>
<dbReference type="AlphaFoldDB" id="A0A8G2FA41"/>
<gene>
    <name evidence="1" type="ORF">AB2Z07_00310</name>
    <name evidence="2" type="ORF">SAMN05660830_00478</name>
</gene>
<reference evidence="2 3" key="1">
    <citation type="submission" date="2016-11" db="EMBL/GenBank/DDBJ databases">
        <authorList>
            <person name="Varghese N."/>
            <person name="Submissions S."/>
        </authorList>
    </citation>
    <scope>NUCLEOTIDE SEQUENCE [LARGE SCALE GENOMIC DNA]</scope>
    <source>
        <strain evidence="2 3">DSM 17919</strain>
    </source>
</reference>
<dbReference type="EMBL" id="JBFSOO010000001">
    <property type="protein sequence ID" value="MEZ6851984.1"/>
    <property type="molecule type" value="Genomic_DNA"/>
</dbReference>
<accession>A0A8G2FA41</accession>
<evidence type="ECO:0000313" key="1">
    <source>
        <dbReference type="EMBL" id="MEZ6851984.1"/>
    </source>
</evidence>